<keyword evidence="2" id="KW-1185">Reference proteome</keyword>
<dbReference type="RefSeq" id="WP_386675914.1">
    <property type="nucleotide sequence ID" value="NZ_JBHLTG010000011.1"/>
</dbReference>
<dbReference type="EMBL" id="JBHLTG010000011">
    <property type="protein sequence ID" value="MFC0682161.1"/>
    <property type="molecule type" value="Genomic_DNA"/>
</dbReference>
<name>A0ABV6RYV8_9GAMM</name>
<proteinExistence type="predicted"/>
<accession>A0ABV6RYV8</accession>
<evidence type="ECO:0000313" key="2">
    <source>
        <dbReference type="Proteomes" id="UP001589896"/>
    </source>
</evidence>
<comment type="caution">
    <text evidence="1">The sequence shown here is derived from an EMBL/GenBank/DDBJ whole genome shotgun (WGS) entry which is preliminary data.</text>
</comment>
<evidence type="ECO:0000313" key="1">
    <source>
        <dbReference type="EMBL" id="MFC0682161.1"/>
    </source>
</evidence>
<gene>
    <name evidence="1" type="ORF">ACFFGH_30390</name>
</gene>
<dbReference type="Proteomes" id="UP001589896">
    <property type="component" value="Unassembled WGS sequence"/>
</dbReference>
<protein>
    <submittedName>
        <fullName evidence="1">Uncharacterized protein</fullName>
    </submittedName>
</protein>
<reference evidence="1 2" key="1">
    <citation type="submission" date="2024-09" db="EMBL/GenBank/DDBJ databases">
        <authorList>
            <person name="Sun Q."/>
            <person name="Mori K."/>
        </authorList>
    </citation>
    <scope>NUCLEOTIDE SEQUENCE [LARGE SCALE GENOMIC DNA]</scope>
    <source>
        <strain evidence="1 2">KCTC 23076</strain>
    </source>
</reference>
<organism evidence="1 2">
    <name type="scientific">Lysobacter korlensis</name>
    <dbReference type="NCBI Taxonomy" id="553636"/>
    <lineage>
        <taxon>Bacteria</taxon>
        <taxon>Pseudomonadati</taxon>
        <taxon>Pseudomonadota</taxon>
        <taxon>Gammaproteobacteria</taxon>
        <taxon>Lysobacterales</taxon>
        <taxon>Lysobacteraceae</taxon>
        <taxon>Lysobacter</taxon>
    </lineage>
</organism>
<sequence>MADTYTATLDAGDTQETVELELIAGEPQKSIIRTANVDGAEVDEVWELDMDAPDYTYRRGGYPERDYS</sequence>